<accession>A0AAD4NI88</accession>
<keyword evidence="6" id="KW-1185">Reference proteome</keyword>
<name>A0AAD4NI88_9BILA</name>
<feature type="repeat" description="TPR" evidence="3">
    <location>
        <begin position="438"/>
        <end position="471"/>
    </location>
</feature>
<dbReference type="SUPFAM" id="SSF48452">
    <property type="entry name" value="TPR-like"/>
    <property type="match status" value="1"/>
</dbReference>
<evidence type="ECO:0000256" key="3">
    <source>
        <dbReference type="PROSITE-ProRule" id="PRU00339"/>
    </source>
</evidence>
<comment type="caution">
    <text evidence="5">The sequence shown here is derived from an EMBL/GenBank/DDBJ whole genome shotgun (WGS) entry which is preliminary data.</text>
</comment>
<dbReference type="GO" id="GO:0006368">
    <property type="term" value="P:transcription elongation by RNA polymerase II"/>
    <property type="evidence" value="ECO:0007669"/>
    <property type="project" value="TreeGrafter"/>
</dbReference>
<dbReference type="PANTHER" id="PTHR14027:SF2">
    <property type="entry name" value="RNA POLYMERASE-ASSOCIATED PROTEIN CTR9 HOMOLOG"/>
    <property type="match status" value="1"/>
</dbReference>
<dbReference type="InterPro" id="IPR032076">
    <property type="entry name" value="TTC5_OB"/>
</dbReference>
<dbReference type="GO" id="GO:0006355">
    <property type="term" value="P:regulation of DNA-templated transcription"/>
    <property type="evidence" value="ECO:0007669"/>
    <property type="project" value="InterPro"/>
</dbReference>
<dbReference type="Pfam" id="PF16669">
    <property type="entry name" value="TTC5_OB"/>
    <property type="match status" value="1"/>
</dbReference>
<keyword evidence="1" id="KW-0677">Repeat</keyword>
<evidence type="ECO:0000313" key="6">
    <source>
        <dbReference type="Proteomes" id="UP001201812"/>
    </source>
</evidence>
<dbReference type="Gene3D" id="1.25.40.10">
    <property type="entry name" value="Tetratricopeptide repeat domain"/>
    <property type="match status" value="1"/>
</dbReference>
<keyword evidence="2 3" id="KW-0802">TPR repeat</keyword>
<proteinExistence type="predicted"/>
<evidence type="ECO:0000256" key="2">
    <source>
        <dbReference type="ARBA" id="ARBA00022803"/>
    </source>
</evidence>
<dbReference type="InterPro" id="IPR019734">
    <property type="entry name" value="TPR_rpt"/>
</dbReference>
<feature type="domain" description="Tetratricopeptide repeat protein 5 OB fold" evidence="4">
    <location>
        <begin position="529"/>
        <end position="641"/>
    </location>
</feature>
<dbReference type="InterPro" id="IPR038645">
    <property type="entry name" value="TTC5_OB_sf"/>
</dbReference>
<gene>
    <name evidence="5" type="ORF">DdX_01121</name>
</gene>
<protein>
    <submittedName>
        <fullName evidence="5">Tetratricopeptide repeat protein 5 OB fold domain-containing protein</fullName>
    </submittedName>
</protein>
<organism evidence="5 6">
    <name type="scientific">Ditylenchus destructor</name>
    <dbReference type="NCBI Taxonomy" id="166010"/>
    <lineage>
        <taxon>Eukaryota</taxon>
        <taxon>Metazoa</taxon>
        <taxon>Ecdysozoa</taxon>
        <taxon>Nematoda</taxon>
        <taxon>Chromadorea</taxon>
        <taxon>Rhabditida</taxon>
        <taxon>Tylenchina</taxon>
        <taxon>Tylenchomorpha</taxon>
        <taxon>Sphaerularioidea</taxon>
        <taxon>Anguinidae</taxon>
        <taxon>Anguininae</taxon>
        <taxon>Ditylenchus</taxon>
    </lineage>
</organism>
<dbReference type="PANTHER" id="PTHR14027">
    <property type="entry name" value="RNA POLYMERASE-ASSOCIATED PROTEIN CTR9"/>
    <property type="match status" value="1"/>
</dbReference>
<dbReference type="GO" id="GO:0000993">
    <property type="term" value="F:RNA polymerase II complex binding"/>
    <property type="evidence" value="ECO:0007669"/>
    <property type="project" value="TreeGrafter"/>
</dbReference>
<dbReference type="InterPro" id="IPR011990">
    <property type="entry name" value="TPR-like_helical_dom_sf"/>
</dbReference>
<evidence type="ECO:0000259" key="4">
    <source>
        <dbReference type="Pfam" id="PF16669"/>
    </source>
</evidence>
<dbReference type="GO" id="GO:0016593">
    <property type="term" value="C:Cdc73/Paf1 complex"/>
    <property type="evidence" value="ECO:0007669"/>
    <property type="project" value="TreeGrafter"/>
</dbReference>
<dbReference type="InterPro" id="IPR013105">
    <property type="entry name" value="TPR_2"/>
</dbReference>
<dbReference type="SMART" id="SM00028">
    <property type="entry name" value="TPR"/>
    <property type="match status" value="2"/>
</dbReference>
<sequence length="649" mass="74754">MVAFSSRSRTYVVKKKCYQKDVKRSILEKMLWEDCDDLLPKNENAEFISLVFQNENRRVNNNVYLCELCLSRHTTVNFVEHASEYHGLQMNMLFFPVAESRLRNSFFNDLTPNWYPLAYIVSDKSVKKKGSINYICIISLDWQHLRQFVHESVLFLGNTRVLQPYIMKKSKMAPIDLKLHTCLQCEETFIFPEEGLLEMHEKLCKQSSEHCDLPDSLLYLAINMDILDVRTKTLKRLRYEYFLRHPNASNVEFSRTISQQANELLQDIPVSITGAALHYLTGKILNICVDYDRKCEESLDSALRSDSNNADAWLELGMCVWKKPDLEKALTCFLEALKRRRCPKGLCLLSAAKRAHLSTLSQTKDTKERVKSIQNCIQLCKEALELRPDYPLAHYSLGNTYLTRFFVVGQIQEKDLVVAIEAYERAICSQDSTPFINADLHVNLGVALQYHQRYEEALRNYHRATAIEPHFSIPKEHITSLEKFLRNLQESVNKRGKISQRRYKEIIDSLKQKDHVSTFKNLPRADGLSHTFLANLQHGQNPNYFIVAAIVGIVLNDESIPYSAICADIDGAIFGLSVYNFSSKFSVMIGDCLVIPRPLLLEVKNIELSNETILNFRMVRVTNPAELMKNQKPLSAEHRAYTDLSIKVS</sequence>
<dbReference type="Pfam" id="PF13432">
    <property type="entry name" value="TPR_16"/>
    <property type="match status" value="1"/>
</dbReference>
<evidence type="ECO:0000256" key="1">
    <source>
        <dbReference type="ARBA" id="ARBA00022737"/>
    </source>
</evidence>
<dbReference type="EMBL" id="JAKKPZ010000001">
    <property type="protein sequence ID" value="KAI1728912.1"/>
    <property type="molecule type" value="Genomic_DNA"/>
</dbReference>
<dbReference type="AlphaFoldDB" id="A0AAD4NI88"/>
<dbReference type="Gene3D" id="2.40.50.550">
    <property type="match status" value="1"/>
</dbReference>
<dbReference type="InterPro" id="IPR031101">
    <property type="entry name" value="Ctr9"/>
</dbReference>
<reference evidence="5" key="1">
    <citation type="submission" date="2022-01" db="EMBL/GenBank/DDBJ databases">
        <title>Genome Sequence Resource for Two Populations of Ditylenchus destructor, the Migratory Endoparasitic Phytonematode.</title>
        <authorList>
            <person name="Zhang H."/>
            <person name="Lin R."/>
            <person name="Xie B."/>
        </authorList>
    </citation>
    <scope>NUCLEOTIDE SEQUENCE</scope>
    <source>
        <strain evidence="5">BazhouSP</strain>
    </source>
</reference>
<dbReference type="Pfam" id="PF07719">
    <property type="entry name" value="TPR_2"/>
    <property type="match status" value="1"/>
</dbReference>
<dbReference type="Proteomes" id="UP001201812">
    <property type="component" value="Unassembled WGS sequence"/>
</dbReference>
<dbReference type="PROSITE" id="PS50005">
    <property type="entry name" value="TPR"/>
    <property type="match status" value="1"/>
</dbReference>
<evidence type="ECO:0000313" key="5">
    <source>
        <dbReference type="EMBL" id="KAI1728912.1"/>
    </source>
</evidence>